<protein>
    <submittedName>
        <fullName evidence="2">IS5/IS1182 family transposase</fullName>
    </submittedName>
</protein>
<feature type="compositionally biased region" description="Basic and acidic residues" evidence="1">
    <location>
        <begin position="1"/>
        <end position="20"/>
    </location>
</feature>
<name>A0A4Y8WLW5_9PORP</name>
<feature type="region of interest" description="Disordered" evidence="1">
    <location>
        <begin position="1"/>
        <end position="67"/>
    </location>
</feature>
<comment type="caution">
    <text evidence="2">The sequence shown here is derived from an EMBL/GenBank/DDBJ whole genome shotgun (WGS) entry which is preliminary data.</text>
</comment>
<evidence type="ECO:0000313" key="3">
    <source>
        <dbReference type="Proteomes" id="UP000297225"/>
    </source>
</evidence>
<organism evidence="2 3">
    <name type="scientific">Porphyromonas levii</name>
    <dbReference type="NCBI Taxonomy" id="28114"/>
    <lineage>
        <taxon>Bacteria</taxon>
        <taxon>Pseudomonadati</taxon>
        <taxon>Bacteroidota</taxon>
        <taxon>Bacteroidia</taxon>
        <taxon>Bacteroidales</taxon>
        <taxon>Porphyromonadaceae</taxon>
        <taxon>Porphyromonas</taxon>
    </lineage>
</organism>
<gene>
    <name evidence="2" type="ORF">E4P47_10530</name>
</gene>
<feature type="non-terminal residue" evidence="2">
    <location>
        <position position="67"/>
    </location>
</feature>
<reference evidence="2 3" key="1">
    <citation type="submission" date="2019-03" db="EMBL/GenBank/DDBJ databases">
        <title>Porphyromonas levii Isolated from the Uterus of Dairy Cows.</title>
        <authorList>
            <person name="Francis A.M."/>
        </authorList>
    </citation>
    <scope>NUCLEOTIDE SEQUENCE [LARGE SCALE GENOMIC DNA]</scope>
    <source>
        <strain evidence="2 3">AF5678</strain>
    </source>
</reference>
<keyword evidence="3" id="KW-1185">Reference proteome</keyword>
<dbReference type="Proteomes" id="UP000297225">
    <property type="component" value="Unassembled WGS sequence"/>
</dbReference>
<sequence>MILLKTEKNSTAKDEKRDSDGDNDTPSPCEEEKQSSTPEADEVTHQGSMIVDATCCPVNIPYPTDLR</sequence>
<evidence type="ECO:0000256" key="1">
    <source>
        <dbReference type="SAM" id="MobiDB-lite"/>
    </source>
</evidence>
<dbReference type="AlphaFoldDB" id="A0A4Y8WLW5"/>
<evidence type="ECO:0000313" key="2">
    <source>
        <dbReference type="EMBL" id="TFH93703.1"/>
    </source>
</evidence>
<proteinExistence type="predicted"/>
<dbReference type="EMBL" id="SPNC01000457">
    <property type="protein sequence ID" value="TFH93703.1"/>
    <property type="molecule type" value="Genomic_DNA"/>
</dbReference>
<accession>A0A4Y8WLW5</accession>